<reference evidence="1 2" key="1">
    <citation type="submission" date="2016-11" db="EMBL/GenBank/DDBJ databases">
        <authorList>
            <person name="Jaros S."/>
            <person name="Januszkiewicz K."/>
            <person name="Wedrychowicz H."/>
        </authorList>
    </citation>
    <scope>NUCLEOTIDE SEQUENCE [LARGE SCALE GENOMIC DNA]</scope>
    <source>
        <strain evidence="1 2">DSM 29431</strain>
    </source>
</reference>
<dbReference type="STRING" id="996342.SAMN05443551_0853"/>
<evidence type="ECO:0008006" key="3">
    <source>
        <dbReference type="Google" id="ProtNLM"/>
    </source>
</evidence>
<organism evidence="1 2">
    <name type="scientific">Marivita hallyeonensis</name>
    <dbReference type="NCBI Taxonomy" id="996342"/>
    <lineage>
        <taxon>Bacteria</taxon>
        <taxon>Pseudomonadati</taxon>
        <taxon>Pseudomonadota</taxon>
        <taxon>Alphaproteobacteria</taxon>
        <taxon>Rhodobacterales</taxon>
        <taxon>Roseobacteraceae</taxon>
        <taxon>Marivita</taxon>
    </lineage>
</organism>
<dbReference type="Pfam" id="PF09351">
    <property type="entry name" value="DUF1993"/>
    <property type="match status" value="1"/>
</dbReference>
<dbReference type="SUPFAM" id="SSF109854">
    <property type="entry name" value="DinB/YfiT-like putative metalloenzymes"/>
    <property type="match status" value="1"/>
</dbReference>
<dbReference type="EMBL" id="FQXC01000001">
    <property type="protein sequence ID" value="SHG86978.1"/>
    <property type="molecule type" value="Genomic_DNA"/>
</dbReference>
<dbReference type="InterPro" id="IPR034660">
    <property type="entry name" value="DinB/YfiT-like"/>
</dbReference>
<dbReference type="OrthoDB" id="338237at2"/>
<dbReference type="AlphaFoldDB" id="A0A1M5NBW6"/>
<keyword evidence="2" id="KW-1185">Reference proteome</keyword>
<name>A0A1M5NBW6_9RHOB</name>
<dbReference type="InterPro" id="IPR018531">
    <property type="entry name" value="DUF1993"/>
</dbReference>
<dbReference type="PANTHER" id="PTHR36922">
    <property type="entry name" value="BLL2446 PROTEIN"/>
    <property type="match status" value="1"/>
</dbReference>
<protein>
    <recommendedName>
        <fullName evidence="3">DUF1993 domain-containing protein</fullName>
    </recommendedName>
</protein>
<sequence length="160" mass="17622">MTDALAEAVPQSVRTYLDRVQHILDQVALREDGDDLLAIKLAPDMFDTGFNFAIAIQFAARALCPPARMDVPEIPDTFTCATLRVFQRVVADLIAPIRASDLRHEVTHVAGEAKLTQDPASYVMLFALPNMIFHLSLAYAGLRHGGMQIGKADFDGLHVY</sequence>
<dbReference type="PANTHER" id="PTHR36922:SF1">
    <property type="entry name" value="DUF1993 DOMAIN-CONTAINING PROTEIN"/>
    <property type="match status" value="1"/>
</dbReference>
<gene>
    <name evidence="1" type="ORF">SAMN05443551_0853</name>
</gene>
<accession>A0A1M5NBW6</accession>
<evidence type="ECO:0000313" key="2">
    <source>
        <dbReference type="Proteomes" id="UP000184221"/>
    </source>
</evidence>
<proteinExistence type="predicted"/>
<dbReference type="Gene3D" id="1.20.120.450">
    <property type="entry name" value="dinb family like domain"/>
    <property type="match status" value="1"/>
</dbReference>
<dbReference type="Proteomes" id="UP000184221">
    <property type="component" value="Unassembled WGS sequence"/>
</dbReference>
<evidence type="ECO:0000313" key="1">
    <source>
        <dbReference type="EMBL" id="SHG86978.1"/>
    </source>
</evidence>